<evidence type="ECO:0000256" key="8">
    <source>
        <dbReference type="ARBA" id="ARBA00022723"/>
    </source>
</evidence>
<dbReference type="PANTHER" id="PTHR13932">
    <property type="entry name" value="COPROPORPHYRINIGEN III OXIDASE"/>
    <property type="match status" value="1"/>
</dbReference>
<reference evidence="17 18" key="1">
    <citation type="submission" date="2024-04" db="EMBL/GenBank/DDBJ databases">
        <authorList>
            <person name="Cremers G."/>
        </authorList>
    </citation>
    <scope>NUCLEOTIDE SEQUENCE [LARGE SCALE GENOMIC DNA]</scope>
    <source>
        <strain evidence="17">MeCH1-AG</strain>
    </source>
</reference>
<proteinExistence type="inferred from homology"/>
<dbReference type="Pfam" id="PF04055">
    <property type="entry name" value="Radical_SAM"/>
    <property type="match status" value="1"/>
</dbReference>
<keyword evidence="6 15" id="KW-0963">Cytoplasm</keyword>
<comment type="pathway">
    <text evidence="2 15">Porphyrin-containing compound metabolism; protoporphyrin-IX biosynthesis; protoporphyrinogen-IX from coproporphyrinogen-III (AdoMet route): step 1/1.</text>
</comment>
<evidence type="ECO:0000256" key="12">
    <source>
        <dbReference type="ARBA" id="ARBA00023244"/>
    </source>
</evidence>
<keyword evidence="7 15" id="KW-0949">S-adenosyl-L-methionine</keyword>
<name>A0ABP1C9Y5_9GAMM</name>
<evidence type="ECO:0000256" key="2">
    <source>
        <dbReference type="ARBA" id="ARBA00004785"/>
    </source>
</evidence>
<evidence type="ECO:0000313" key="18">
    <source>
        <dbReference type="Proteomes" id="UP001497493"/>
    </source>
</evidence>
<dbReference type="InterPro" id="IPR034505">
    <property type="entry name" value="Coproporphyrinogen-III_oxidase"/>
</dbReference>
<comment type="catalytic activity">
    <reaction evidence="14 15">
        <text>coproporphyrinogen III + 2 S-adenosyl-L-methionine = protoporphyrinogen IX + 2 5'-deoxyadenosine + 2 L-methionine + 2 CO2</text>
        <dbReference type="Rhea" id="RHEA:15425"/>
        <dbReference type="ChEBI" id="CHEBI:16526"/>
        <dbReference type="ChEBI" id="CHEBI:17319"/>
        <dbReference type="ChEBI" id="CHEBI:57307"/>
        <dbReference type="ChEBI" id="CHEBI:57309"/>
        <dbReference type="ChEBI" id="CHEBI:57844"/>
        <dbReference type="ChEBI" id="CHEBI:59789"/>
        <dbReference type="EC" id="1.3.98.3"/>
    </reaction>
</comment>
<dbReference type="Gene3D" id="1.10.10.920">
    <property type="match status" value="1"/>
</dbReference>
<evidence type="ECO:0000256" key="11">
    <source>
        <dbReference type="ARBA" id="ARBA00023014"/>
    </source>
</evidence>
<evidence type="ECO:0000256" key="13">
    <source>
        <dbReference type="ARBA" id="ARBA00024295"/>
    </source>
</evidence>
<dbReference type="SFLD" id="SFLDG01082">
    <property type="entry name" value="B12-binding_domain_containing"/>
    <property type="match status" value="1"/>
</dbReference>
<gene>
    <name evidence="17" type="primary">hemN</name>
    <name evidence="17" type="ORF">MECH1_V1_2313</name>
</gene>
<accession>A0ABP1C9Y5</accession>
<dbReference type="PANTHER" id="PTHR13932:SF6">
    <property type="entry name" value="OXYGEN-INDEPENDENT COPROPORPHYRINOGEN III OXIDASE"/>
    <property type="match status" value="1"/>
</dbReference>
<evidence type="ECO:0000256" key="3">
    <source>
        <dbReference type="ARBA" id="ARBA00005493"/>
    </source>
</evidence>
<dbReference type="Gene3D" id="3.80.30.20">
    <property type="entry name" value="tm_1862 like domain"/>
    <property type="match status" value="1"/>
</dbReference>
<keyword evidence="9 15" id="KW-0560">Oxidoreductase</keyword>
<comment type="cofactor">
    <cofactor evidence="15">
        <name>[4Fe-4S] cluster</name>
        <dbReference type="ChEBI" id="CHEBI:49883"/>
    </cofactor>
    <text evidence="15">Binds 1 [4Fe-4S] cluster. The cluster is coordinated with 3 cysteines and an exchangeable S-adenosyl-L-methionine.</text>
</comment>
<evidence type="ECO:0000256" key="15">
    <source>
        <dbReference type="PIRNR" id="PIRNR000167"/>
    </source>
</evidence>
<dbReference type="GO" id="GO:0051989">
    <property type="term" value="F:coproporphyrinogen dehydrogenase activity"/>
    <property type="evidence" value="ECO:0007669"/>
    <property type="project" value="UniProtKB-EC"/>
</dbReference>
<evidence type="ECO:0000256" key="7">
    <source>
        <dbReference type="ARBA" id="ARBA00022691"/>
    </source>
</evidence>
<dbReference type="InterPro" id="IPR010723">
    <property type="entry name" value="HemN_C"/>
</dbReference>
<comment type="subcellular location">
    <subcellularLocation>
        <location evidence="1 15">Cytoplasm</location>
    </subcellularLocation>
</comment>
<dbReference type="CDD" id="cd01335">
    <property type="entry name" value="Radical_SAM"/>
    <property type="match status" value="1"/>
</dbReference>
<dbReference type="Proteomes" id="UP001497493">
    <property type="component" value="Chromosome"/>
</dbReference>
<dbReference type="RefSeq" id="WP_348757620.1">
    <property type="nucleotide sequence ID" value="NZ_OZ026884.1"/>
</dbReference>
<dbReference type="InterPro" id="IPR006638">
    <property type="entry name" value="Elp3/MiaA/NifB-like_rSAM"/>
</dbReference>
<dbReference type="InterPro" id="IPR004558">
    <property type="entry name" value="Coprogen_oxidase_HemN"/>
</dbReference>
<dbReference type="PIRSF" id="PIRSF000167">
    <property type="entry name" value="HemN"/>
    <property type="match status" value="1"/>
</dbReference>
<dbReference type="EMBL" id="OZ026884">
    <property type="protein sequence ID" value="CAL1241089.1"/>
    <property type="molecule type" value="Genomic_DNA"/>
</dbReference>
<organism evidence="17 18">
    <name type="scientific">Candidatus Methylocalor cossyra</name>
    <dbReference type="NCBI Taxonomy" id="3108543"/>
    <lineage>
        <taxon>Bacteria</taxon>
        <taxon>Pseudomonadati</taxon>
        <taxon>Pseudomonadota</taxon>
        <taxon>Gammaproteobacteria</taxon>
        <taxon>Methylococcales</taxon>
        <taxon>Methylococcaceae</taxon>
        <taxon>Candidatus Methylocalor</taxon>
    </lineage>
</organism>
<keyword evidence="10 15" id="KW-0408">Iron</keyword>
<dbReference type="EC" id="1.3.98.3" evidence="15"/>
<evidence type="ECO:0000256" key="5">
    <source>
        <dbReference type="ARBA" id="ARBA00022485"/>
    </source>
</evidence>
<comment type="subunit">
    <text evidence="4">Monomer.</text>
</comment>
<evidence type="ECO:0000259" key="16">
    <source>
        <dbReference type="PROSITE" id="PS51918"/>
    </source>
</evidence>
<dbReference type="NCBIfam" id="TIGR00538">
    <property type="entry name" value="hemN"/>
    <property type="match status" value="1"/>
</dbReference>
<keyword evidence="12 15" id="KW-0627">Porphyrin biosynthesis</keyword>
<evidence type="ECO:0000256" key="1">
    <source>
        <dbReference type="ARBA" id="ARBA00004496"/>
    </source>
</evidence>
<evidence type="ECO:0000256" key="9">
    <source>
        <dbReference type="ARBA" id="ARBA00023002"/>
    </source>
</evidence>
<dbReference type="InterPro" id="IPR023404">
    <property type="entry name" value="rSAM_horseshoe"/>
</dbReference>
<keyword evidence="18" id="KW-1185">Reference proteome</keyword>
<dbReference type="PROSITE" id="PS51918">
    <property type="entry name" value="RADICAL_SAM"/>
    <property type="match status" value="1"/>
</dbReference>
<comment type="similarity">
    <text evidence="3 15">Belongs to the anaerobic coproporphyrinogen-III oxidase family.</text>
</comment>
<keyword evidence="11 15" id="KW-0411">Iron-sulfur</keyword>
<feature type="domain" description="Radical SAM core" evidence="16">
    <location>
        <begin position="43"/>
        <end position="277"/>
    </location>
</feature>
<sequence>MNTLSLLEKYCRPGPRYTSYPPAPHFHTGFTDADWRAELEAQRDSGRDLSLYVHIPFCDTLCWYCGCNMVATRDYGRAQRYLEDLFQEIERVAELVPPRRRVRQMHWGGGTPTFLRPEDLERLWRRLAAAFHFADGAELGCEVDPRELTYEHVAALKALGFNRISLGVQDLDPEVQRAVNRVQPEALIVRVYDWLRAAGFSSINLDLMVGLPRQTVAGFAATLETVVALRPDRLALFNYAHVPWMKRHQRLIPEAELPDFATRIGLQALSLERLTGAGYVYIGMDHYALPGDELVLAQRAKTLQRNFQGYTTHRDCDVLAFGASAISQTEEVYAQNLKKLSAYRARLQAGRLATERGWRLSFEDRLRRDAIRRIMCDLELDLAAFAQDWGVDLDERCGCREPLRQLAADGLVTLEGDRLRVTGVGRWFLRNIAMVFDGYLPHAQDPAPRYSKTV</sequence>
<evidence type="ECO:0000256" key="10">
    <source>
        <dbReference type="ARBA" id="ARBA00023004"/>
    </source>
</evidence>
<dbReference type="InterPro" id="IPR007197">
    <property type="entry name" value="rSAM"/>
</dbReference>
<protein>
    <recommendedName>
        <fullName evidence="15">Coproporphyrinogen-III oxidase</fullName>
        <ecNumber evidence="15">1.3.98.3</ecNumber>
    </recommendedName>
</protein>
<evidence type="ECO:0000313" key="17">
    <source>
        <dbReference type="EMBL" id="CAL1241089.1"/>
    </source>
</evidence>
<evidence type="ECO:0000256" key="6">
    <source>
        <dbReference type="ARBA" id="ARBA00022490"/>
    </source>
</evidence>
<dbReference type="SMART" id="SM00729">
    <property type="entry name" value="Elp3"/>
    <property type="match status" value="1"/>
</dbReference>
<evidence type="ECO:0000256" key="14">
    <source>
        <dbReference type="ARBA" id="ARBA00048321"/>
    </source>
</evidence>
<dbReference type="SFLD" id="SFLDG01065">
    <property type="entry name" value="anaerobic_coproporphyrinogen-I"/>
    <property type="match status" value="1"/>
</dbReference>
<dbReference type="Pfam" id="PF06969">
    <property type="entry name" value="HemN_C"/>
    <property type="match status" value="1"/>
</dbReference>
<comment type="function">
    <text evidence="13">Involved in the heme biosynthesis. Catalyzes the anaerobic oxidative decarboxylation of propionate groups of rings A and B of coproporphyrinogen III to yield the vinyl groups in protoporphyrinogen IX.</text>
</comment>
<dbReference type="InterPro" id="IPR058240">
    <property type="entry name" value="rSAM_sf"/>
</dbReference>
<evidence type="ECO:0000256" key="4">
    <source>
        <dbReference type="ARBA" id="ARBA00011245"/>
    </source>
</evidence>
<keyword evidence="8 15" id="KW-0479">Metal-binding</keyword>
<dbReference type="SFLD" id="SFLDS00029">
    <property type="entry name" value="Radical_SAM"/>
    <property type="match status" value="1"/>
</dbReference>
<keyword evidence="5 15" id="KW-0004">4Fe-4S</keyword>
<dbReference type="SUPFAM" id="SSF102114">
    <property type="entry name" value="Radical SAM enzymes"/>
    <property type="match status" value="1"/>
</dbReference>